<dbReference type="AlphaFoldDB" id="A0AA37W5Q0"/>
<comment type="caution">
    <text evidence="2">The sequence shown here is derived from an EMBL/GenBank/DDBJ whole genome shotgun (WGS) entry which is preliminary data.</text>
</comment>
<dbReference type="InterPro" id="IPR036365">
    <property type="entry name" value="PGBD-like_sf"/>
</dbReference>
<reference evidence="2" key="1">
    <citation type="journal article" date="2014" name="Int. J. Syst. Evol. Microbiol.">
        <title>Complete genome sequence of Corynebacterium casei LMG S-19264T (=DSM 44701T), isolated from a smear-ripened cheese.</title>
        <authorList>
            <consortium name="US DOE Joint Genome Institute (JGI-PGF)"/>
            <person name="Walter F."/>
            <person name="Albersmeier A."/>
            <person name="Kalinowski J."/>
            <person name="Ruckert C."/>
        </authorList>
    </citation>
    <scope>NUCLEOTIDE SEQUENCE</scope>
    <source>
        <strain evidence="2">NBRC 110071</strain>
    </source>
</reference>
<dbReference type="SUPFAM" id="SSF47090">
    <property type="entry name" value="PGBD-like"/>
    <property type="match status" value="1"/>
</dbReference>
<name>A0AA37W5Q0_9GAMM</name>
<feature type="region of interest" description="Disordered" evidence="1">
    <location>
        <begin position="52"/>
        <end position="100"/>
    </location>
</feature>
<sequence length="172" mass="18591">MKKWKKISLLPGFIIASEVDANAFPLEDTENPFNERVIAPLNAETPFYIAGHRSHSSHSSHSSHRSSSGSSYKRTPTYSAPRYNASDSLGQPSKPSYSQPATKAAVDYEARAALIKRVQLGLNIAGYYDGAIDGILGPKTREGILLYRIVKGLGSSDKIDADLLNALGIVAK</sequence>
<accession>A0AA37W5Q0</accession>
<keyword evidence="3" id="KW-1185">Reference proteome</keyword>
<dbReference type="EMBL" id="BSNM01000009">
    <property type="protein sequence ID" value="GLQ30745.1"/>
    <property type="molecule type" value="Genomic_DNA"/>
</dbReference>
<dbReference type="RefSeq" id="WP_284380036.1">
    <property type="nucleotide sequence ID" value="NZ_BSNM01000009.1"/>
</dbReference>
<evidence type="ECO:0000313" key="3">
    <source>
        <dbReference type="Proteomes" id="UP001161389"/>
    </source>
</evidence>
<proteinExistence type="predicted"/>
<evidence type="ECO:0000256" key="1">
    <source>
        <dbReference type="SAM" id="MobiDB-lite"/>
    </source>
</evidence>
<organism evidence="2 3">
    <name type="scientific">Litoribrevibacter albus</name>
    <dbReference type="NCBI Taxonomy" id="1473156"/>
    <lineage>
        <taxon>Bacteria</taxon>
        <taxon>Pseudomonadati</taxon>
        <taxon>Pseudomonadota</taxon>
        <taxon>Gammaproteobacteria</taxon>
        <taxon>Oceanospirillales</taxon>
        <taxon>Oceanospirillaceae</taxon>
        <taxon>Litoribrevibacter</taxon>
    </lineage>
</organism>
<protein>
    <recommendedName>
        <fullName evidence="4">His-Xaa-Ser repeat protein HxsA</fullName>
    </recommendedName>
</protein>
<dbReference type="InterPro" id="IPR036366">
    <property type="entry name" value="PGBDSf"/>
</dbReference>
<dbReference type="InterPro" id="IPR023928">
    <property type="entry name" value="HxsA-like"/>
</dbReference>
<reference evidence="2" key="2">
    <citation type="submission" date="2023-01" db="EMBL/GenBank/DDBJ databases">
        <title>Draft genome sequence of Litoribrevibacter albus strain NBRC 110071.</title>
        <authorList>
            <person name="Sun Q."/>
            <person name="Mori K."/>
        </authorList>
    </citation>
    <scope>NUCLEOTIDE SEQUENCE</scope>
    <source>
        <strain evidence="2">NBRC 110071</strain>
    </source>
</reference>
<dbReference type="NCBIfam" id="TIGR03979">
    <property type="entry name" value="His_Ser_Rich"/>
    <property type="match status" value="1"/>
</dbReference>
<dbReference type="Gene3D" id="1.10.101.10">
    <property type="entry name" value="PGBD-like superfamily/PGBD"/>
    <property type="match status" value="1"/>
</dbReference>
<evidence type="ECO:0008006" key="4">
    <source>
        <dbReference type="Google" id="ProtNLM"/>
    </source>
</evidence>
<dbReference type="Proteomes" id="UP001161389">
    <property type="component" value="Unassembled WGS sequence"/>
</dbReference>
<gene>
    <name evidence="2" type="ORF">GCM10007876_12240</name>
</gene>
<feature type="compositionally biased region" description="Polar residues" evidence="1">
    <location>
        <begin position="85"/>
        <end position="100"/>
    </location>
</feature>
<feature type="compositionally biased region" description="Basic residues" evidence="1">
    <location>
        <begin position="52"/>
        <end position="64"/>
    </location>
</feature>
<evidence type="ECO:0000313" key="2">
    <source>
        <dbReference type="EMBL" id="GLQ30745.1"/>
    </source>
</evidence>